<protein>
    <recommendedName>
        <fullName evidence="4">AcrB/AcrD/AcrF family protein</fullName>
    </recommendedName>
</protein>
<feature type="transmembrane region" description="Helical" evidence="1">
    <location>
        <begin position="428"/>
        <end position="447"/>
    </location>
</feature>
<keyword evidence="3" id="KW-1185">Reference proteome</keyword>
<dbReference type="EMBL" id="JMIW01000007">
    <property type="protein sequence ID" value="KEO88885.1"/>
    <property type="molecule type" value="Genomic_DNA"/>
</dbReference>
<evidence type="ECO:0008006" key="4">
    <source>
        <dbReference type="Google" id="ProtNLM"/>
    </source>
</evidence>
<keyword evidence="1" id="KW-0472">Membrane</keyword>
<comment type="caution">
    <text evidence="2">The sequence shown here is derived from an EMBL/GenBank/DDBJ whole genome shotgun (WGS) entry which is preliminary data.</text>
</comment>
<feature type="transmembrane region" description="Helical" evidence="1">
    <location>
        <begin position="168"/>
        <end position="188"/>
    </location>
</feature>
<keyword evidence="1" id="KW-0812">Transmembrane</keyword>
<feature type="transmembrane region" description="Helical" evidence="1">
    <location>
        <begin position="342"/>
        <end position="365"/>
    </location>
</feature>
<dbReference type="Proteomes" id="UP000027647">
    <property type="component" value="Unassembled WGS sequence"/>
</dbReference>
<reference evidence="2 3" key="1">
    <citation type="submission" date="2014-04" db="EMBL/GenBank/DDBJ databases">
        <title>A comprehensive comparison of genomes of Erythrobacter spp. strains.</title>
        <authorList>
            <person name="Zheng Q."/>
        </authorList>
    </citation>
    <scope>NUCLEOTIDE SEQUENCE [LARGE SCALE GENOMIC DNA]</scope>
    <source>
        <strain evidence="2 3">DSM 6997</strain>
    </source>
</reference>
<evidence type="ECO:0000313" key="2">
    <source>
        <dbReference type="EMBL" id="KEO88885.1"/>
    </source>
</evidence>
<feature type="transmembrane region" description="Helical" evidence="1">
    <location>
        <begin position="377"/>
        <end position="408"/>
    </location>
</feature>
<proteinExistence type="predicted"/>
<dbReference type="RefSeq" id="WP_051699311.1">
    <property type="nucleotide sequence ID" value="NZ_JMIW01000007.1"/>
</dbReference>
<feature type="transmembrane region" description="Helical" evidence="1">
    <location>
        <begin position="194"/>
        <end position="216"/>
    </location>
</feature>
<feature type="transmembrane region" description="Helical" evidence="1">
    <location>
        <begin position="259"/>
        <end position="279"/>
    </location>
</feature>
<feature type="transmembrane region" description="Helical" evidence="1">
    <location>
        <begin position="139"/>
        <end position="156"/>
    </location>
</feature>
<evidence type="ECO:0000313" key="3">
    <source>
        <dbReference type="Proteomes" id="UP000027647"/>
    </source>
</evidence>
<dbReference type="STRING" id="1044.EH31_15750"/>
<feature type="transmembrane region" description="Helical" evidence="1">
    <location>
        <begin position="228"/>
        <end position="247"/>
    </location>
</feature>
<accession>A0A074M805</accession>
<feature type="transmembrane region" description="Helical" evidence="1">
    <location>
        <begin position="113"/>
        <end position="133"/>
    </location>
</feature>
<evidence type="ECO:0000256" key="1">
    <source>
        <dbReference type="SAM" id="Phobius"/>
    </source>
</evidence>
<feature type="transmembrane region" description="Helical" evidence="1">
    <location>
        <begin position="88"/>
        <end position="106"/>
    </location>
</feature>
<gene>
    <name evidence="2" type="ORF">EH31_15750</name>
</gene>
<name>A0A074M805_ERYLO</name>
<keyword evidence="1" id="KW-1133">Transmembrane helix</keyword>
<dbReference type="eggNOG" id="COG1287">
    <property type="taxonomic scope" value="Bacteria"/>
</dbReference>
<feature type="transmembrane region" description="Helical" evidence="1">
    <location>
        <begin position="286"/>
        <end position="306"/>
    </location>
</feature>
<sequence length="595" mass="63481">MLVERRRSPFPLGFLGKTALVWALVSAFLITASWSAITGLHFSDPDDILRLIQVRDLLGGQSWFDVTQTRVDAAGGGVAMHWSRLVDLPLAIVIFALTPIVGSAMAETVAIVLVPLITLGFVMLLAARIAWRLWGDEEAVFTSLVIVISIPVVFQLSPMRIDHHGWQLVCALAAVNGLLARSAVRGGWIIGASFAAWLSISIEGLPLAAITFAVLALRWLRDPKAGDWLVSAIQALALVSAALFALTRGFGDLATYCDAISPIHLAMFGWGALCLTLLAQPARVPLGVRLAGFALAGGGALAMLMLSAPGCASGGGFAQVDPLVSKIWLSNVLEGRPMWEQVLAIALQYIAAPLIAIFACLQLMVRSHEGLREFWRDYALILGGALAVSIFVARTGAVACVLASPLVAWQLRRWMKAIRSMEGPIPRMAAMVGVACALLPAIPALVLTSAMPVRASVGGAADVPIRVADCRVQDAAATLNALPEGEIYALLDIAPELLLVSDHSVVATGHHRGHKAMKMLIETALATPEEAREALQQRGSRYVAMCPALYESQTYASIRAEGFVPQLAKGNVPDWLEPVGIPGDNGLKLWRVKPE</sequence>
<organism evidence="2 3">
    <name type="scientific">Erythrobacter longus</name>
    <dbReference type="NCBI Taxonomy" id="1044"/>
    <lineage>
        <taxon>Bacteria</taxon>
        <taxon>Pseudomonadati</taxon>
        <taxon>Pseudomonadota</taxon>
        <taxon>Alphaproteobacteria</taxon>
        <taxon>Sphingomonadales</taxon>
        <taxon>Erythrobacteraceae</taxon>
        <taxon>Erythrobacter/Porphyrobacter group</taxon>
        <taxon>Erythrobacter</taxon>
    </lineage>
</organism>
<dbReference type="AlphaFoldDB" id="A0A074M805"/>
<feature type="transmembrane region" description="Helical" evidence="1">
    <location>
        <begin position="12"/>
        <end position="37"/>
    </location>
</feature>
<dbReference type="OrthoDB" id="1082056at2"/>